<name>A0A103Y228_CYNCS</name>
<evidence type="ECO:0000313" key="1">
    <source>
        <dbReference type="EMBL" id="KVI01091.1"/>
    </source>
</evidence>
<reference evidence="1 2" key="1">
    <citation type="journal article" date="2016" name="Sci. Rep.">
        <title>The genome sequence of the outbreeding globe artichoke constructed de novo incorporating a phase-aware low-pass sequencing strategy of F1 progeny.</title>
        <authorList>
            <person name="Scaglione D."/>
            <person name="Reyes-Chin-Wo S."/>
            <person name="Acquadro A."/>
            <person name="Froenicke L."/>
            <person name="Portis E."/>
            <person name="Beitel C."/>
            <person name="Tirone M."/>
            <person name="Mauro R."/>
            <person name="Lo Monaco A."/>
            <person name="Mauromicale G."/>
            <person name="Faccioli P."/>
            <person name="Cattivelli L."/>
            <person name="Rieseberg L."/>
            <person name="Michelmore R."/>
            <person name="Lanteri S."/>
        </authorList>
    </citation>
    <scope>NUCLEOTIDE SEQUENCE [LARGE SCALE GENOMIC DNA]</scope>
    <source>
        <strain evidence="1">2C</strain>
    </source>
</reference>
<sequence>MASEKAPSWADQWGAGGIGAIGDYDNQTELIKEKNGNKPTTFSEATIERAKKLINFVGNDINDESPMDINDGSPKTYFNNIFPEPACYLSMLSTKHIKRTYFAPIESIVQMNGLSSSPKPAITVKENLPTGLDKEKSFSLVTARYVTTGIPRKMMNNNTQKTCMLEMQLAKMQVSLKNLQNGIAD</sequence>
<gene>
    <name evidence="1" type="ORF">Ccrd_020641</name>
</gene>
<keyword evidence="2" id="KW-1185">Reference proteome</keyword>
<protein>
    <submittedName>
        <fullName evidence="1">Uncharacterized protein</fullName>
    </submittedName>
</protein>
<dbReference type="Proteomes" id="UP000243975">
    <property type="component" value="Unassembled WGS sequence"/>
</dbReference>
<dbReference type="EMBL" id="LEKV01003132">
    <property type="protein sequence ID" value="KVI01091.1"/>
    <property type="molecule type" value="Genomic_DNA"/>
</dbReference>
<comment type="caution">
    <text evidence="1">The sequence shown here is derived from an EMBL/GenBank/DDBJ whole genome shotgun (WGS) entry which is preliminary data.</text>
</comment>
<dbReference type="AlphaFoldDB" id="A0A103Y228"/>
<evidence type="ECO:0000313" key="2">
    <source>
        <dbReference type="Proteomes" id="UP000243975"/>
    </source>
</evidence>
<accession>A0A103Y228</accession>
<dbReference type="Gramene" id="KVI01091">
    <property type="protein sequence ID" value="KVI01091"/>
    <property type="gene ID" value="Ccrd_020641"/>
</dbReference>
<organism evidence="1 2">
    <name type="scientific">Cynara cardunculus var. scolymus</name>
    <name type="common">Globe artichoke</name>
    <name type="synonym">Cynara scolymus</name>
    <dbReference type="NCBI Taxonomy" id="59895"/>
    <lineage>
        <taxon>Eukaryota</taxon>
        <taxon>Viridiplantae</taxon>
        <taxon>Streptophyta</taxon>
        <taxon>Embryophyta</taxon>
        <taxon>Tracheophyta</taxon>
        <taxon>Spermatophyta</taxon>
        <taxon>Magnoliopsida</taxon>
        <taxon>eudicotyledons</taxon>
        <taxon>Gunneridae</taxon>
        <taxon>Pentapetalae</taxon>
        <taxon>asterids</taxon>
        <taxon>campanulids</taxon>
        <taxon>Asterales</taxon>
        <taxon>Asteraceae</taxon>
        <taxon>Carduoideae</taxon>
        <taxon>Cardueae</taxon>
        <taxon>Carduinae</taxon>
        <taxon>Cynara</taxon>
    </lineage>
</organism>
<proteinExistence type="predicted"/>